<organism evidence="9 10">
    <name type="scientific">Marilutibacter chinensis</name>
    <dbReference type="NCBI Taxonomy" id="2912247"/>
    <lineage>
        <taxon>Bacteria</taxon>
        <taxon>Pseudomonadati</taxon>
        <taxon>Pseudomonadota</taxon>
        <taxon>Gammaproteobacteria</taxon>
        <taxon>Lysobacterales</taxon>
        <taxon>Lysobacteraceae</taxon>
        <taxon>Marilutibacter</taxon>
    </lineage>
</organism>
<dbReference type="Proteomes" id="UP001430796">
    <property type="component" value="Unassembled WGS sequence"/>
</dbReference>
<sequence>MLTASDITLGILAGGRAVRLGGLDKAWLERDGMPQVLRWQRRFAGEAGRVLVSANRALERYRQAGLTAVPDRASADIGPLAGLDSLATACVTPWLLTLPVDLVGINECLLRSLAAMSGADGAYAIDDDGPQPLVALWRVTALRDAVAAAIEAGERPVHRLQSRLDLVAVRFGGVRFGNLNTPGDLAAAGVAGQGPQQSG</sequence>
<name>A0ABS9HQA4_9GAMM</name>
<reference evidence="9 10" key="1">
    <citation type="submission" date="2022-01" db="EMBL/GenBank/DDBJ databases">
        <title>Lysobacter chinensis sp. nov., a bacterium isolated from cow dung compost.</title>
        <authorList>
            <person name="Liu Y."/>
        </authorList>
    </citation>
    <scope>NUCLEOTIDE SEQUENCE [LARGE SCALE GENOMIC DNA]</scope>
    <source>
        <strain evidence="9 10">TLK-CK17</strain>
    </source>
</reference>
<evidence type="ECO:0000259" key="8">
    <source>
        <dbReference type="Pfam" id="PF12804"/>
    </source>
</evidence>
<keyword evidence="3" id="KW-0479">Metal-binding</keyword>
<comment type="caution">
    <text evidence="9">The sequence shown here is derived from an EMBL/GenBank/DDBJ whole genome shotgun (WGS) entry which is preliminary data.</text>
</comment>
<evidence type="ECO:0000256" key="5">
    <source>
        <dbReference type="ARBA" id="ARBA00022842"/>
    </source>
</evidence>
<keyword evidence="7" id="KW-0501">Molybdenum cofactor biosynthesis</keyword>
<evidence type="ECO:0000313" key="10">
    <source>
        <dbReference type="Proteomes" id="UP001430796"/>
    </source>
</evidence>
<accession>A0ABS9HQA4</accession>
<dbReference type="Pfam" id="PF12804">
    <property type="entry name" value="NTP_transf_3"/>
    <property type="match status" value="1"/>
</dbReference>
<keyword evidence="9" id="KW-0548">Nucleotidyltransferase</keyword>
<dbReference type="GO" id="GO:0016779">
    <property type="term" value="F:nucleotidyltransferase activity"/>
    <property type="evidence" value="ECO:0007669"/>
    <property type="project" value="UniProtKB-KW"/>
</dbReference>
<dbReference type="InterPro" id="IPR025877">
    <property type="entry name" value="MobA-like_NTP_Trfase"/>
</dbReference>
<keyword evidence="2" id="KW-0808">Transferase</keyword>
<dbReference type="PANTHER" id="PTHR19136:SF81">
    <property type="entry name" value="MOLYBDENUM COFACTOR GUANYLYLTRANSFERASE"/>
    <property type="match status" value="1"/>
</dbReference>
<evidence type="ECO:0000256" key="4">
    <source>
        <dbReference type="ARBA" id="ARBA00022741"/>
    </source>
</evidence>
<dbReference type="PANTHER" id="PTHR19136">
    <property type="entry name" value="MOLYBDENUM COFACTOR GUANYLYLTRANSFERASE"/>
    <property type="match status" value="1"/>
</dbReference>
<dbReference type="Gene3D" id="3.90.550.10">
    <property type="entry name" value="Spore Coat Polysaccharide Biosynthesis Protein SpsA, Chain A"/>
    <property type="match status" value="1"/>
</dbReference>
<keyword evidence="5" id="KW-0460">Magnesium</keyword>
<reference evidence="10" key="2">
    <citation type="submission" date="2022-01" db="EMBL/GenBank/DDBJ databases">
        <title>Lysobacter chinensis sp. nov., a bacterium isolated from cow dung compost.</title>
        <authorList>
            <person name="Zhou L.Y."/>
        </authorList>
    </citation>
    <scope>NUCLEOTIDE SEQUENCE [LARGE SCALE GENOMIC DNA]</scope>
    <source>
        <strain evidence="10">TLK-CK17</strain>
    </source>
</reference>
<evidence type="ECO:0000256" key="6">
    <source>
        <dbReference type="ARBA" id="ARBA00023134"/>
    </source>
</evidence>
<evidence type="ECO:0000256" key="3">
    <source>
        <dbReference type="ARBA" id="ARBA00022723"/>
    </source>
</evidence>
<protein>
    <submittedName>
        <fullName evidence="9">Molybdenum cofactor guanylyltransferase</fullName>
    </submittedName>
</protein>
<gene>
    <name evidence="9" type="ORF">L3V18_01640</name>
</gene>
<dbReference type="SUPFAM" id="SSF53448">
    <property type="entry name" value="Nucleotide-diphospho-sugar transferases"/>
    <property type="match status" value="1"/>
</dbReference>
<evidence type="ECO:0000256" key="2">
    <source>
        <dbReference type="ARBA" id="ARBA00022679"/>
    </source>
</evidence>
<feature type="domain" description="MobA-like NTP transferase" evidence="8">
    <location>
        <begin position="11"/>
        <end position="159"/>
    </location>
</feature>
<evidence type="ECO:0000256" key="1">
    <source>
        <dbReference type="ARBA" id="ARBA00022490"/>
    </source>
</evidence>
<keyword evidence="4" id="KW-0547">Nucleotide-binding</keyword>
<dbReference type="RefSeq" id="WP_237052868.1">
    <property type="nucleotide sequence ID" value="NZ_JAKJPO010000001.1"/>
</dbReference>
<dbReference type="InterPro" id="IPR029044">
    <property type="entry name" value="Nucleotide-diphossugar_trans"/>
</dbReference>
<evidence type="ECO:0000313" key="9">
    <source>
        <dbReference type="EMBL" id="MCF7220497.1"/>
    </source>
</evidence>
<keyword evidence="10" id="KW-1185">Reference proteome</keyword>
<dbReference type="InterPro" id="IPR013482">
    <property type="entry name" value="Molybde_CF_guanTrfase"/>
</dbReference>
<reference evidence="9 10" key="3">
    <citation type="submission" date="2022-01" db="EMBL/GenBank/DDBJ databases">
        <authorList>
            <person name="Zhou L.Y."/>
        </authorList>
    </citation>
    <scope>NUCLEOTIDE SEQUENCE [LARGE SCALE GENOMIC DNA]</scope>
    <source>
        <strain evidence="9 10">TLK-CK17</strain>
    </source>
</reference>
<keyword evidence="6" id="KW-0342">GTP-binding</keyword>
<dbReference type="CDD" id="cd02503">
    <property type="entry name" value="MobA"/>
    <property type="match status" value="1"/>
</dbReference>
<keyword evidence="1" id="KW-0963">Cytoplasm</keyword>
<evidence type="ECO:0000256" key="7">
    <source>
        <dbReference type="ARBA" id="ARBA00023150"/>
    </source>
</evidence>
<proteinExistence type="predicted"/>
<dbReference type="EMBL" id="JAKJPO010000001">
    <property type="protein sequence ID" value="MCF7220497.1"/>
    <property type="molecule type" value="Genomic_DNA"/>
</dbReference>